<proteinExistence type="inferred from homology"/>
<evidence type="ECO:0000313" key="6">
    <source>
        <dbReference type="Proteomes" id="UP000808337"/>
    </source>
</evidence>
<keyword evidence="3" id="KW-0663">Pyridoxal phosphate</keyword>
<evidence type="ECO:0000256" key="2">
    <source>
        <dbReference type="ARBA" id="ARBA00007103"/>
    </source>
</evidence>
<dbReference type="FunFam" id="3.40.50.1100:FF:000118">
    <property type="entry name" value="Related to CYS4-cystathionine beta-synthase"/>
    <property type="match status" value="1"/>
</dbReference>
<gene>
    <name evidence="5" type="ORF">IPP15_18770</name>
</gene>
<dbReference type="Gene3D" id="3.40.50.1100">
    <property type="match status" value="2"/>
</dbReference>
<evidence type="ECO:0000256" key="1">
    <source>
        <dbReference type="ARBA" id="ARBA00001933"/>
    </source>
</evidence>
<evidence type="ECO:0000256" key="3">
    <source>
        <dbReference type="ARBA" id="ARBA00022898"/>
    </source>
</evidence>
<dbReference type="SUPFAM" id="SSF53686">
    <property type="entry name" value="Tryptophan synthase beta subunit-like PLP-dependent enzymes"/>
    <property type="match status" value="1"/>
</dbReference>
<dbReference type="Proteomes" id="UP000808337">
    <property type="component" value="Unassembled WGS sequence"/>
</dbReference>
<dbReference type="AlphaFoldDB" id="A0A9D7SZA2"/>
<organism evidence="5 6">
    <name type="scientific">Candidatus Opimibacter skivensis</name>
    <dbReference type="NCBI Taxonomy" id="2982028"/>
    <lineage>
        <taxon>Bacteria</taxon>
        <taxon>Pseudomonadati</taxon>
        <taxon>Bacteroidota</taxon>
        <taxon>Saprospiria</taxon>
        <taxon>Saprospirales</taxon>
        <taxon>Saprospiraceae</taxon>
        <taxon>Candidatus Opimibacter</taxon>
    </lineage>
</organism>
<dbReference type="GO" id="GO:0016765">
    <property type="term" value="F:transferase activity, transferring alkyl or aryl (other than methyl) groups"/>
    <property type="evidence" value="ECO:0007669"/>
    <property type="project" value="UniProtKB-ARBA"/>
</dbReference>
<evidence type="ECO:0000259" key="4">
    <source>
        <dbReference type="Pfam" id="PF00291"/>
    </source>
</evidence>
<dbReference type="Pfam" id="PF00291">
    <property type="entry name" value="PALP"/>
    <property type="match status" value="1"/>
</dbReference>
<dbReference type="GO" id="GO:0006535">
    <property type="term" value="P:cysteine biosynthetic process from serine"/>
    <property type="evidence" value="ECO:0007669"/>
    <property type="project" value="InterPro"/>
</dbReference>
<evidence type="ECO:0000313" key="5">
    <source>
        <dbReference type="EMBL" id="MBK9984380.1"/>
    </source>
</evidence>
<dbReference type="PANTHER" id="PTHR10314">
    <property type="entry name" value="CYSTATHIONINE BETA-SYNTHASE"/>
    <property type="match status" value="1"/>
</dbReference>
<name>A0A9D7SZA2_9BACT</name>
<reference evidence="5 6" key="1">
    <citation type="submission" date="2020-10" db="EMBL/GenBank/DDBJ databases">
        <title>Connecting structure to function with the recovery of over 1000 high-quality activated sludge metagenome-assembled genomes encoding full-length rRNA genes using long-read sequencing.</title>
        <authorList>
            <person name="Singleton C.M."/>
            <person name="Petriglieri F."/>
            <person name="Kristensen J.M."/>
            <person name="Kirkegaard R.H."/>
            <person name="Michaelsen T.Y."/>
            <person name="Andersen M.H."/>
            <person name="Karst S.M."/>
            <person name="Dueholm M.S."/>
            <person name="Nielsen P.H."/>
            <person name="Albertsen M."/>
        </authorList>
    </citation>
    <scope>NUCLEOTIDE SEQUENCE [LARGE SCALE GENOMIC DNA]</scope>
    <source>
        <strain evidence="5">Ribe_18-Q3-R11-54_MAXAC.273</strain>
    </source>
</reference>
<dbReference type="EMBL" id="JADKGY010000029">
    <property type="protein sequence ID" value="MBK9984380.1"/>
    <property type="molecule type" value="Genomic_DNA"/>
</dbReference>
<comment type="cofactor">
    <cofactor evidence="1">
        <name>pyridoxal 5'-phosphate</name>
        <dbReference type="ChEBI" id="CHEBI:597326"/>
    </cofactor>
</comment>
<comment type="similarity">
    <text evidence="2">Belongs to the cysteine synthase/cystathionine beta-synthase family.</text>
</comment>
<protein>
    <submittedName>
        <fullName evidence="5">Cysteine synthase family protein</fullName>
    </submittedName>
</protein>
<sequence>MTQHSTNLKPQWVDNIMETVGNTPMVKLHGLSQLSGCLVLAKLESFNPGLSAKDRIGHAVIEAAEKDGLIKPGGTIIESTSGNTGYSVAMACIVKGYKCILTTTDKSAEEKITTLRALGAEVIVCPNHVPSDDPQSYYSQAERLAAEIPNSFYVNQYYNEANLDAHYRSTGPELWKQTGGLITHFMATCGTGGTISGSGRYLKEQNPNIKVIAVDAEGSVLTKYHQTGELDKSEIHSYQLEGVGKNIIPSNVEFDIIDKFIKVDDRSSAFRARQLTKSEAIFAGYSSGAVIEAFMRMRREFKPSDVVVLLFADHGSKYLSKIYNNGWMQKQGFIRKIADYAPSYQIQRRLERVFNKYIKNYGNI</sequence>
<accession>A0A9D7SZA2</accession>
<dbReference type="CDD" id="cd01561">
    <property type="entry name" value="CBS_like"/>
    <property type="match status" value="1"/>
</dbReference>
<dbReference type="PROSITE" id="PS00901">
    <property type="entry name" value="CYS_SYNTHASE"/>
    <property type="match status" value="1"/>
</dbReference>
<dbReference type="InterPro" id="IPR001926">
    <property type="entry name" value="TrpB-like_PALP"/>
</dbReference>
<dbReference type="InterPro" id="IPR050214">
    <property type="entry name" value="Cys_Synth/Cystath_Beta-Synth"/>
</dbReference>
<dbReference type="FunFam" id="3.40.50.1100:FF:000003">
    <property type="entry name" value="Cystathionine beta-synthase"/>
    <property type="match status" value="1"/>
</dbReference>
<comment type="caution">
    <text evidence="5">The sequence shown here is derived from an EMBL/GenBank/DDBJ whole genome shotgun (WGS) entry which is preliminary data.</text>
</comment>
<feature type="domain" description="Tryptophan synthase beta chain-like PALP" evidence="4">
    <location>
        <begin position="17"/>
        <end position="312"/>
    </location>
</feature>
<dbReference type="InterPro" id="IPR001216">
    <property type="entry name" value="P-phosphate_BS"/>
</dbReference>
<dbReference type="InterPro" id="IPR036052">
    <property type="entry name" value="TrpB-like_PALP_sf"/>
</dbReference>